<evidence type="ECO:0000256" key="1">
    <source>
        <dbReference type="ARBA" id="ARBA00006817"/>
    </source>
</evidence>
<evidence type="ECO:0000313" key="3">
    <source>
        <dbReference type="EMBL" id="SDZ49250.1"/>
    </source>
</evidence>
<comment type="similarity">
    <text evidence="1">Belongs to the AHA1 family.</text>
</comment>
<gene>
    <name evidence="3" type="ORF">SAMN05421684_5704</name>
</gene>
<dbReference type="CDD" id="cd07814">
    <property type="entry name" value="SRPBCC_CalC_Aha1-like"/>
    <property type="match status" value="1"/>
</dbReference>
<protein>
    <submittedName>
        <fullName evidence="3">Uncharacterized conserved protein YndB, AHSA1/START domain</fullName>
    </submittedName>
</protein>
<dbReference type="RefSeq" id="WP_090799361.1">
    <property type="nucleotide sequence ID" value="NZ_BOND01000002.1"/>
</dbReference>
<dbReference type="Pfam" id="PF08327">
    <property type="entry name" value="AHSA1"/>
    <property type="match status" value="1"/>
</dbReference>
<reference evidence="4" key="1">
    <citation type="submission" date="2016-10" db="EMBL/GenBank/DDBJ databases">
        <authorList>
            <person name="Varghese N."/>
            <person name="Submissions S."/>
        </authorList>
    </citation>
    <scope>NUCLEOTIDE SEQUENCE [LARGE SCALE GENOMIC DNA]</scope>
    <source>
        <strain evidence="4">DSM 44718</strain>
    </source>
</reference>
<dbReference type="AlphaFoldDB" id="A0A1H3TGM8"/>
<accession>A0A1H3TGM8</accession>
<sequence length="246" mass="26887">MTHPFEVREEFTVDATPDQVWEAITSGAAVDSWLMGRTEVDSASKSATFEMFGHTSRSSITAWEPGRHFATQEDKNPDGTFMAMEWLIESRDGGGAVVRFVHSGLLGDDWEAEYNGLSIGDRAYMTKLAVYLKHFAPRTATKSVFLPGPITKDSWAAMTAAVGAGADAANGQPARLDVPGIAPVDGTVEFVISPSFVGMRTDDAIYTLIHGYNDMVFATAHYFDDRDRSTETEAWQNWLSSLATAD</sequence>
<name>A0A1H3TGM8_9ACTN</name>
<evidence type="ECO:0000259" key="2">
    <source>
        <dbReference type="Pfam" id="PF08327"/>
    </source>
</evidence>
<keyword evidence="4" id="KW-1185">Reference proteome</keyword>
<dbReference type="EMBL" id="FNQB01000003">
    <property type="protein sequence ID" value="SDZ49250.1"/>
    <property type="molecule type" value="Genomic_DNA"/>
</dbReference>
<dbReference type="InterPro" id="IPR013538">
    <property type="entry name" value="ASHA1/2-like_C"/>
</dbReference>
<evidence type="ECO:0000313" key="4">
    <source>
        <dbReference type="Proteomes" id="UP000199632"/>
    </source>
</evidence>
<dbReference type="SUPFAM" id="SSF55961">
    <property type="entry name" value="Bet v1-like"/>
    <property type="match status" value="1"/>
</dbReference>
<dbReference type="Proteomes" id="UP000199632">
    <property type="component" value="Unassembled WGS sequence"/>
</dbReference>
<dbReference type="InterPro" id="IPR023393">
    <property type="entry name" value="START-like_dom_sf"/>
</dbReference>
<dbReference type="Gene3D" id="3.30.530.20">
    <property type="match status" value="1"/>
</dbReference>
<dbReference type="STRING" id="137265.SAMN05421684_5704"/>
<feature type="domain" description="Activator of Hsp90 ATPase homologue 1/2-like C-terminal" evidence="2">
    <location>
        <begin position="14"/>
        <end position="132"/>
    </location>
</feature>
<proteinExistence type="inferred from homology"/>
<organism evidence="3 4">
    <name type="scientific">Asanoa ishikariensis</name>
    <dbReference type="NCBI Taxonomy" id="137265"/>
    <lineage>
        <taxon>Bacteria</taxon>
        <taxon>Bacillati</taxon>
        <taxon>Actinomycetota</taxon>
        <taxon>Actinomycetes</taxon>
        <taxon>Micromonosporales</taxon>
        <taxon>Micromonosporaceae</taxon>
        <taxon>Asanoa</taxon>
    </lineage>
</organism>
<dbReference type="OrthoDB" id="8417725at2"/>